<dbReference type="STRING" id="4846.A0A367JUJ2"/>
<dbReference type="EMBL" id="PJQM01002664">
    <property type="protein sequence ID" value="RCH93652.1"/>
    <property type="molecule type" value="Genomic_DNA"/>
</dbReference>
<reference evidence="8 9" key="1">
    <citation type="journal article" date="2018" name="G3 (Bethesda)">
        <title>Phylogenetic and Phylogenomic Definition of Rhizopus Species.</title>
        <authorList>
            <person name="Gryganskyi A.P."/>
            <person name="Golan J."/>
            <person name="Dolatabadi S."/>
            <person name="Mondo S."/>
            <person name="Robb S."/>
            <person name="Idnurm A."/>
            <person name="Muszewska A."/>
            <person name="Steczkiewicz K."/>
            <person name="Masonjones S."/>
            <person name="Liao H.L."/>
            <person name="Gajdeczka M.T."/>
            <person name="Anike F."/>
            <person name="Vuek A."/>
            <person name="Anishchenko I.M."/>
            <person name="Voigt K."/>
            <person name="de Hoog G.S."/>
            <person name="Smith M.E."/>
            <person name="Heitman J."/>
            <person name="Vilgalys R."/>
            <person name="Stajich J.E."/>
        </authorList>
    </citation>
    <scope>NUCLEOTIDE SEQUENCE [LARGE SCALE GENOMIC DNA]</scope>
    <source>
        <strain evidence="8 9">LSU 92-RS-03</strain>
    </source>
</reference>
<evidence type="ECO:0000256" key="6">
    <source>
        <dbReference type="SAM" id="Phobius"/>
    </source>
</evidence>
<dbReference type="Gene3D" id="1.20.1250.20">
    <property type="entry name" value="MFS general substrate transporter like domains"/>
    <property type="match status" value="1"/>
</dbReference>
<keyword evidence="5 6" id="KW-0472">Membrane</keyword>
<evidence type="ECO:0000313" key="9">
    <source>
        <dbReference type="Proteomes" id="UP000253551"/>
    </source>
</evidence>
<protein>
    <recommendedName>
        <fullName evidence="7">Major facilitator superfamily (MFS) profile domain-containing protein</fullName>
    </recommendedName>
</protein>
<proteinExistence type="predicted"/>
<keyword evidence="4 6" id="KW-1133">Transmembrane helix</keyword>
<dbReference type="OrthoDB" id="3936150at2759"/>
<feature type="domain" description="Major facilitator superfamily (MFS) profile" evidence="7">
    <location>
        <begin position="1"/>
        <end position="363"/>
    </location>
</feature>
<feature type="transmembrane region" description="Helical" evidence="6">
    <location>
        <begin position="310"/>
        <end position="335"/>
    </location>
</feature>
<evidence type="ECO:0000256" key="3">
    <source>
        <dbReference type="ARBA" id="ARBA00022692"/>
    </source>
</evidence>
<evidence type="ECO:0000313" key="8">
    <source>
        <dbReference type="EMBL" id="RCH93652.1"/>
    </source>
</evidence>
<feature type="transmembrane region" description="Helical" evidence="6">
    <location>
        <begin position="276"/>
        <end position="298"/>
    </location>
</feature>
<comment type="subcellular location">
    <subcellularLocation>
        <location evidence="1">Membrane</location>
        <topology evidence="1">Multi-pass membrane protein</topology>
    </subcellularLocation>
</comment>
<sequence>MTLLITSVFGVISSFAYNFISLCFCMFFIGFGVGGNMPTDGALYLEFLPKEYHYLLTFMSIFFSLGAVLASLLGYMILPCEETCDRWQTLLLVVALITFSMLIIRSFLIELPETPKFLLHHGKTDETIVVLQEIAKTNGIRVHINKSELDIREQVQDETSPILQEKGKGGKQAFRELIGPKWRRTTIFIWSLWTFTSMAFTMFNVFLPKFLEMIQEDLGKPNQSQVYWDYMIYSLAGMPGSVVETRLGRKGTMALSAFGSSLALFIFSAVQSRLIMVISSSLVSFLATLLYATIYGYTPEIFETSIRGTAVGTASALGRIAGIISPILAGVLFLVNTSLPLYTSVIAYFIVGISIILLPPETKSDNIHL</sequence>
<dbReference type="GO" id="GO:0016020">
    <property type="term" value="C:membrane"/>
    <property type="evidence" value="ECO:0007669"/>
    <property type="project" value="UniProtKB-SubCell"/>
</dbReference>
<feature type="transmembrane region" description="Helical" evidence="6">
    <location>
        <begin position="52"/>
        <end position="78"/>
    </location>
</feature>
<keyword evidence="2" id="KW-0813">Transport</keyword>
<feature type="transmembrane region" description="Helical" evidence="6">
    <location>
        <begin position="90"/>
        <end position="109"/>
    </location>
</feature>
<dbReference type="PROSITE" id="PS50850">
    <property type="entry name" value="MFS"/>
    <property type="match status" value="1"/>
</dbReference>
<evidence type="ECO:0000259" key="7">
    <source>
        <dbReference type="PROSITE" id="PS50850"/>
    </source>
</evidence>
<dbReference type="InterPro" id="IPR020846">
    <property type="entry name" value="MFS_dom"/>
</dbReference>
<dbReference type="GO" id="GO:0022857">
    <property type="term" value="F:transmembrane transporter activity"/>
    <property type="evidence" value="ECO:0007669"/>
    <property type="project" value="InterPro"/>
</dbReference>
<evidence type="ECO:0000256" key="1">
    <source>
        <dbReference type="ARBA" id="ARBA00004141"/>
    </source>
</evidence>
<accession>A0A367JUJ2</accession>
<dbReference type="InterPro" id="IPR011701">
    <property type="entry name" value="MFS"/>
</dbReference>
<feature type="transmembrane region" description="Helical" evidence="6">
    <location>
        <begin position="187"/>
        <end position="207"/>
    </location>
</feature>
<evidence type="ECO:0000256" key="5">
    <source>
        <dbReference type="ARBA" id="ARBA00023136"/>
    </source>
</evidence>
<dbReference type="Pfam" id="PF07690">
    <property type="entry name" value="MFS_1"/>
    <property type="match status" value="1"/>
</dbReference>
<keyword evidence="3 6" id="KW-0812">Transmembrane</keyword>
<feature type="transmembrane region" description="Helical" evidence="6">
    <location>
        <begin position="253"/>
        <end position="270"/>
    </location>
</feature>
<dbReference type="Proteomes" id="UP000253551">
    <property type="component" value="Unassembled WGS sequence"/>
</dbReference>
<gene>
    <name evidence="8" type="ORF">CU098_009606</name>
</gene>
<dbReference type="PANTHER" id="PTHR23511:SF5">
    <property type="entry name" value="MAJOR FACILITATOR-TYPE TRANSPORTER HXNZ-RELATED"/>
    <property type="match status" value="1"/>
</dbReference>
<organism evidence="8 9">
    <name type="scientific">Rhizopus stolonifer</name>
    <name type="common">Rhizopus nigricans</name>
    <dbReference type="NCBI Taxonomy" id="4846"/>
    <lineage>
        <taxon>Eukaryota</taxon>
        <taxon>Fungi</taxon>
        <taxon>Fungi incertae sedis</taxon>
        <taxon>Mucoromycota</taxon>
        <taxon>Mucoromycotina</taxon>
        <taxon>Mucoromycetes</taxon>
        <taxon>Mucorales</taxon>
        <taxon>Mucorineae</taxon>
        <taxon>Rhizopodaceae</taxon>
        <taxon>Rhizopus</taxon>
    </lineage>
</organism>
<comment type="caution">
    <text evidence="8">The sequence shown here is derived from an EMBL/GenBank/DDBJ whole genome shotgun (WGS) entry which is preliminary data.</text>
</comment>
<keyword evidence="9" id="KW-1185">Reference proteome</keyword>
<name>A0A367JUJ2_RHIST</name>
<dbReference type="InterPro" id="IPR036259">
    <property type="entry name" value="MFS_trans_sf"/>
</dbReference>
<feature type="transmembrane region" description="Helical" evidence="6">
    <location>
        <begin position="341"/>
        <end position="359"/>
    </location>
</feature>
<dbReference type="PANTHER" id="PTHR23511">
    <property type="entry name" value="SYNAPTIC VESICLE GLYCOPROTEIN 2"/>
    <property type="match status" value="1"/>
</dbReference>
<dbReference type="AlphaFoldDB" id="A0A367JUJ2"/>
<evidence type="ECO:0000256" key="2">
    <source>
        <dbReference type="ARBA" id="ARBA00022448"/>
    </source>
</evidence>
<dbReference type="SUPFAM" id="SSF103473">
    <property type="entry name" value="MFS general substrate transporter"/>
    <property type="match status" value="1"/>
</dbReference>
<feature type="transmembrane region" description="Helical" evidence="6">
    <location>
        <begin position="7"/>
        <end position="32"/>
    </location>
</feature>
<evidence type="ECO:0000256" key="4">
    <source>
        <dbReference type="ARBA" id="ARBA00022989"/>
    </source>
</evidence>